<keyword evidence="2" id="KW-0812">Transmembrane</keyword>
<feature type="region of interest" description="Disordered" evidence="1">
    <location>
        <begin position="116"/>
        <end position="139"/>
    </location>
</feature>
<protein>
    <submittedName>
        <fullName evidence="3">Uncharacterized protein</fullName>
    </submittedName>
</protein>
<name>A0A382CE85_9ZZZZ</name>
<accession>A0A382CE85</accession>
<evidence type="ECO:0000256" key="1">
    <source>
        <dbReference type="SAM" id="MobiDB-lite"/>
    </source>
</evidence>
<evidence type="ECO:0000256" key="2">
    <source>
        <dbReference type="SAM" id="Phobius"/>
    </source>
</evidence>
<keyword evidence="2" id="KW-0472">Membrane</keyword>
<feature type="non-terminal residue" evidence="3">
    <location>
        <position position="139"/>
    </location>
</feature>
<feature type="transmembrane region" description="Helical" evidence="2">
    <location>
        <begin position="26"/>
        <end position="45"/>
    </location>
</feature>
<evidence type="ECO:0000313" key="3">
    <source>
        <dbReference type="EMBL" id="SVB23647.1"/>
    </source>
</evidence>
<keyword evidence="2" id="KW-1133">Transmembrane helix</keyword>
<dbReference type="AlphaFoldDB" id="A0A382CE85"/>
<gene>
    <name evidence="3" type="ORF">METZ01_LOCUS176501</name>
</gene>
<proteinExistence type="predicted"/>
<sequence length="139" mass="15762">MLVVIFTIAVVLQSISYFIPPTSWLNWQLLVFITSTNLGAVFLAIQAQRSADDIGEVQRRIFTPDFYKSMKSISNLHGLIEEEADRQGHSIDDELKDMAPKIYGLTRAYLDVRATEEGITPPDPLVEKPPQSYEDEDLF</sequence>
<dbReference type="EMBL" id="UINC01033802">
    <property type="protein sequence ID" value="SVB23647.1"/>
    <property type="molecule type" value="Genomic_DNA"/>
</dbReference>
<organism evidence="3">
    <name type="scientific">marine metagenome</name>
    <dbReference type="NCBI Taxonomy" id="408172"/>
    <lineage>
        <taxon>unclassified sequences</taxon>
        <taxon>metagenomes</taxon>
        <taxon>ecological metagenomes</taxon>
    </lineage>
</organism>
<reference evidence="3" key="1">
    <citation type="submission" date="2018-05" db="EMBL/GenBank/DDBJ databases">
        <authorList>
            <person name="Lanie J.A."/>
            <person name="Ng W.-L."/>
            <person name="Kazmierczak K.M."/>
            <person name="Andrzejewski T.M."/>
            <person name="Davidsen T.M."/>
            <person name="Wayne K.J."/>
            <person name="Tettelin H."/>
            <person name="Glass J.I."/>
            <person name="Rusch D."/>
            <person name="Podicherti R."/>
            <person name="Tsui H.-C.T."/>
            <person name="Winkler M.E."/>
        </authorList>
    </citation>
    <scope>NUCLEOTIDE SEQUENCE</scope>
</reference>